<keyword evidence="2" id="KW-1185">Reference proteome</keyword>
<evidence type="ECO:0000313" key="2">
    <source>
        <dbReference type="Proteomes" id="UP000276133"/>
    </source>
</evidence>
<reference evidence="1 2" key="1">
    <citation type="journal article" date="2018" name="Sci. Rep.">
        <title>Genomic signatures of local adaptation to the degree of environmental predictability in rotifers.</title>
        <authorList>
            <person name="Franch-Gras L."/>
            <person name="Hahn C."/>
            <person name="Garcia-Roger E.M."/>
            <person name="Carmona M.J."/>
            <person name="Serra M."/>
            <person name="Gomez A."/>
        </authorList>
    </citation>
    <scope>NUCLEOTIDE SEQUENCE [LARGE SCALE GENOMIC DNA]</scope>
    <source>
        <strain evidence="1">HYR1</strain>
    </source>
</reference>
<dbReference type="EMBL" id="REGN01005750">
    <property type="protein sequence ID" value="RNA12193.1"/>
    <property type="molecule type" value="Genomic_DNA"/>
</dbReference>
<gene>
    <name evidence="1" type="ORF">BpHYR1_005901</name>
</gene>
<evidence type="ECO:0000313" key="1">
    <source>
        <dbReference type="EMBL" id="RNA12193.1"/>
    </source>
</evidence>
<proteinExistence type="predicted"/>
<protein>
    <submittedName>
        <fullName evidence="1">Uncharacterized protein</fullName>
    </submittedName>
</protein>
<dbReference type="AlphaFoldDB" id="A0A3M7QLR1"/>
<sequence>MRRETFYQESDNSFDRSSIHHLRHLTYEERLRKLRLQKLSERRERGDMIQMFKFVRGYNKF</sequence>
<comment type="caution">
    <text evidence="1">The sequence shown here is derived from an EMBL/GenBank/DDBJ whole genome shotgun (WGS) entry which is preliminary data.</text>
</comment>
<accession>A0A3M7QLR1</accession>
<dbReference type="Proteomes" id="UP000276133">
    <property type="component" value="Unassembled WGS sequence"/>
</dbReference>
<organism evidence="1 2">
    <name type="scientific">Brachionus plicatilis</name>
    <name type="common">Marine rotifer</name>
    <name type="synonym">Brachionus muelleri</name>
    <dbReference type="NCBI Taxonomy" id="10195"/>
    <lineage>
        <taxon>Eukaryota</taxon>
        <taxon>Metazoa</taxon>
        <taxon>Spiralia</taxon>
        <taxon>Gnathifera</taxon>
        <taxon>Rotifera</taxon>
        <taxon>Eurotatoria</taxon>
        <taxon>Monogononta</taxon>
        <taxon>Pseudotrocha</taxon>
        <taxon>Ploima</taxon>
        <taxon>Brachionidae</taxon>
        <taxon>Brachionus</taxon>
    </lineage>
</organism>
<name>A0A3M7QLR1_BRAPC</name>